<organism evidence="12">
    <name type="scientific">Streptomyces iranensis</name>
    <dbReference type="NCBI Taxonomy" id="576784"/>
    <lineage>
        <taxon>Bacteria</taxon>
        <taxon>Bacillati</taxon>
        <taxon>Actinomycetota</taxon>
        <taxon>Actinomycetes</taxon>
        <taxon>Kitasatosporales</taxon>
        <taxon>Streptomycetaceae</taxon>
        <taxon>Streptomyces</taxon>
        <taxon>Streptomyces violaceusniger group</taxon>
    </lineage>
</organism>
<keyword evidence="4" id="KW-1003">Cell membrane</keyword>
<dbReference type="EMBL" id="JAGGLR010000007">
    <property type="protein sequence ID" value="MBP2061972.1"/>
    <property type="molecule type" value="Genomic_DNA"/>
</dbReference>
<dbReference type="SMART" id="SM00382">
    <property type="entry name" value="AAA"/>
    <property type="match status" value="1"/>
</dbReference>
<dbReference type="CDD" id="cd03230">
    <property type="entry name" value="ABC_DR_subfamily_A"/>
    <property type="match status" value="1"/>
</dbReference>
<dbReference type="InterPro" id="IPR017871">
    <property type="entry name" value="ABC_transporter-like_CS"/>
</dbReference>
<evidence type="ECO:0000313" key="14">
    <source>
        <dbReference type="Proteomes" id="UP000756710"/>
    </source>
</evidence>
<evidence type="ECO:0000256" key="1">
    <source>
        <dbReference type="ARBA" id="ARBA00004413"/>
    </source>
</evidence>
<sequence>MPLIEVSNLRKEYRNHVAVQDVSFSVEEGEIFGILGPNGAGKTTAVECIEGMRKRDGGEISVMGLDPLKDKDLAELRESIGIQLQQSELPPKMKVWEALELYSTFYRDPVDWRELIKDWGLSGKADTAYGSLSGGQQQRLSIALALVGKPRIAVFDELTTALDPHARRETWKLIEKVREQDVTVLLVTHFMEEAERLCDRIAIIESGRVVALDTPSGLVSRVDEQQIIRFKPSVPMDDELLTSLPEVSSVTRSRSQVTVVGKGNVVYAVISVLARNQIVANELRLEQASLDDAFVALTGSKPAN</sequence>
<evidence type="ECO:0000256" key="9">
    <source>
        <dbReference type="ARBA" id="ARBA00023251"/>
    </source>
</evidence>
<keyword evidence="14" id="KW-1185">Reference proteome</keyword>
<evidence type="ECO:0000313" key="12">
    <source>
        <dbReference type="EMBL" id="CDR03838.1"/>
    </source>
</evidence>
<dbReference type="InterPro" id="IPR003593">
    <property type="entry name" value="AAA+_ATPase"/>
</dbReference>
<evidence type="ECO:0000256" key="7">
    <source>
        <dbReference type="ARBA" id="ARBA00022967"/>
    </source>
</evidence>
<dbReference type="GO" id="GO:0046677">
    <property type="term" value="P:response to antibiotic"/>
    <property type="evidence" value="ECO:0007669"/>
    <property type="project" value="UniProtKB-KW"/>
</dbReference>
<evidence type="ECO:0000256" key="3">
    <source>
        <dbReference type="ARBA" id="ARBA00022448"/>
    </source>
</evidence>
<dbReference type="SUPFAM" id="SSF52540">
    <property type="entry name" value="P-loop containing nucleoside triphosphate hydrolases"/>
    <property type="match status" value="1"/>
</dbReference>
<accession>A0A060ZF23</accession>
<evidence type="ECO:0000256" key="10">
    <source>
        <dbReference type="ARBA" id="ARBA00049985"/>
    </source>
</evidence>
<dbReference type="EMBL" id="LK022848">
    <property type="protein sequence ID" value="CDR03838.1"/>
    <property type="molecule type" value="Genomic_DNA"/>
</dbReference>
<evidence type="ECO:0000259" key="11">
    <source>
        <dbReference type="PROSITE" id="PS50893"/>
    </source>
</evidence>
<reference evidence="13 14" key="2">
    <citation type="submission" date="2021-03" db="EMBL/GenBank/DDBJ databases">
        <title>Genomic Encyclopedia of Type Strains, Phase IV (KMG-IV): sequencing the most valuable type-strain genomes for metagenomic binning, comparative biology and taxonomic classification.</title>
        <authorList>
            <person name="Goeker M."/>
        </authorList>
    </citation>
    <scope>NUCLEOTIDE SEQUENCE [LARGE SCALE GENOMIC DNA]</scope>
    <source>
        <strain evidence="13 14">DSM 41954</strain>
    </source>
</reference>
<dbReference type="PROSITE" id="PS00211">
    <property type="entry name" value="ABC_TRANSPORTER_1"/>
    <property type="match status" value="1"/>
</dbReference>
<comment type="similarity">
    <text evidence="10">Belongs to the ABC transporter superfamily. Drug exporter-1 (DrugE1) (TC 3.A.1.105) family.</text>
</comment>
<dbReference type="GO" id="GO:0005524">
    <property type="term" value="F:ATP binding"/>
    <property type="evidence" value="ECO:0007669"/>
    <property type="project" value="UniProtKB-KW"/>
</dbReference>
<dbReference type="Gene3D" id="3.40.50.300">
    <property type="entry name" value="P-loop containing nucleotide triphosphate hydrolases"/>
    <property type="match status" value="1"/>
</dbReference>
<reference evidence="12" key="1">
    <citation type="submission" date="2014-05" db="EMBL/GenBank/DDBJ databases">
        <authorList>
            <person name="Horn Fabian"/>
        </authorList>
    </citation>
    <scope>NUCLEOTIDE SEQUENCE</scope>
</reference>
<dbReference type="PROSITE" id="PS50893">
    <property type="entry name" value="ABC_TRANSPORTER_2"/>
    <property type="match status" value="1"/>
</dbReference>
<keyword evidence="8" id="KW-0472">Membrane</keyword>
<dbReference type="InterPro" id="IPR027417">
    <property type="entry name" value="P-loop_NTPase"/>
</dbReference>
<gene>
    <name evidence="13" type="ORF">J2Z30_002988</name>
    <name evidence="12" type="ORF">SIRAN1394</name>
</gene>
<dbReference type="GO" id="GO:0005886">
    <property type="term" value="C:plasma membrane"/>
    <property type="evidence" value="ECO:0007669"/>
    <property type="project" value="UniProtKB-SubCell"/>
</dbReference>
<keyword evidence="5" id="KW-0547">Nucleotide-binding</keyword>
<keyword evidence="3" id="KW-0813">Transport</keyword>
<protein>
    <recommendedName>
        <fullName evidence="2">ABC-type xenobiotic transporter</fullName>
        <ecNumber evidence="2">7.6.2.2</ecNumber>
    </recommendedName>
</protein>
<dbReference type="FunFam" id="3.40.50.300:FF:000589">
    <property type="entry name" value="ABC transporter, ATP-binding subunit"/>
    <property type="match status" value="1"/>
</dbReference>
<dbReference type="RefSeq" id="WP_044567911.1">
    <property type="nucleotide sequence ID" value="NZ_BAABDR010000025.1"/>
</dbReference>
<keyword evidence="6 13" id="KW-0067">ATP-binding</keyword>
<dbReference type="Proteomes" id="UP000756710">
    <property type="component" value="Unassembled WGS sequence"/>
</dbReference>
<dbReference type="HOGENOM" id="CLU_000604_1_2_11"/>
<evidence type="ECO:0000256" key="4">
    <source>
        <dbReference type="ARBA" id="ARBA00022475"/>
    </source>
</evidence>
<evidence type="ECO:0000256" key="8">
    <source>
        <dbReference type="ARBA" id="ARBA00023136"/>
    </source>
</evidence>
<dbReference type="InterPro" id="IPR050763">
    <property type="entry name" value="ABC_transporter_ATP-binding"/>
</dbReference>
<proteinExistence type="inferred from homology"/>
<dbReference type="AlphaFoldDB" id="A0A060ZF23"/>
<dbReference type="EC" id="7.6.2.2" evidence="2"/>
<name>A0A060ZF23_9ACTN</name>
<feature type="domain" description="ABC transporter" evidence="11">
    <location>
        <begin position="4"/>
        <end position="231"/>
    </location>
</feature>
<dbReference type="PANTHER" id="PTHR42711:SF16">
    <property type="entry name" value="ABC TRANSPORTER ATP-BINDING PROTEIN"/>
    <property type="match status" value="1"/>
</dbReference>
<dbReference type="Pfam" id="PF00005">
    <property type="entry name" value="ABC_tran"/>
    <property type="match status" value="1"/>
</dbReference>
<dbReference type="GO" id="GO:0008559">
    <property type="term" value="F:ABC-type xenobiotic transporter activity"/>
    <property type="evidence" value="ECO:0007669"/>
    <property type="project" value="UniProtKB-EC"/>
</dbReference>
<evidence type="ECO:0000256" key="6">
    <source>
        <dbReference type="ARBA" id="ARBA00022840"/>
    </source>
</evidence>
<evidence type="ECO:0000313" key="13">
    <source>
        <dbReference type="EMBL" id="MBP2061972.1"/>
    </source>
</evidence>
<dbReference type="InterPro" id="IPR003439">
    <property type="entry name" value="ABC_transporter-like_ATP-bd"/>
</dbReference>
<comment type="subcellular location">
    <subcellularLocation>
        <location evidence="1">Cell membrane</location>
        <topology evidence="1">Peripheral membrane protein</topology>
        <orientation evidence="1">Cytoplasmic side</orientation>
    </subcellularLocation>
</comment>
<keyword evidence="7" id="KW-1278">Translocase</keyword>
<keyword evidence="9" id="KW-0046">Antibiotic resistance</keyword>
<dbReference type="PANTHER" id="PTHR42711">
    <property type="entry name" value="ABC TRANSPORTER ATP-BINDING PROTEIN"/>
    <property type="match status" value="1"/>
</dbReference>
<evidence type="ECO:0000256" key="5">
    <source>
        <dbReference type="ARBA" id="ARBA00022741"/>
    </source>
</evidence>
<evidence type="ECO:0000256" key="2">
    <source>
        <dbReference type="ARBA" id="ARBA00012191"/>
    </source>
</evidence>
<dbReference type="GO" id="GO:0016887">
    <property type="term" value="F:ATP hydrolysis activity"/>
    <property type="evidence" value="ECO:0007669"/>
    <property type="project" value="InterPro"/>
</dbReference>